<dbReference type="EMBL" id="CAXAMN010029072">
    <property type="protein sequence ID" value="CAK9118663.1"/>
    <property type="molecule type" value="Genomic_DNA"/>
</dbReference>
<keyword evidence="1" id="KW-0472">Membrane</keyword>
<sequence>MCDVQDDRNMRKTNHTVKQVLIVTIRRGAGCLLLRYHKGCWQNSYWFQARILNIHGEGQLAAPAQADILVLDEDTWPNNIPSSLRGGKGLSLLKYFIQADRHRRGRKWWKTMIAMVFLPVHSVLVSTLVQKILVDHVIGRIIGSDPAWGYAQCLILVLVQLLSLGLNRWADVVQTRNRGRTGGIRQVHRSEMIRKFMHLERSESFGKDLGR</sequence>
<dbReference type="Proteomes" id="UP001642484">
    <property type="component" value="Unassembled WGS sequence"/>
</dbReference>
<evidence type="ECO:0000313" key="3">
    <source>
        <dbReference type="Proteomes" id="UP001642484"/>
    </source>
</evidence>
<keyword evidence="1" id="KW-0812">Transmembrane</keyword>
<organism evidence="2 3">
    <name type="scientific">Durusdinium trenchii</name>
    <dbReference type="NCBI Taxonomy" id="1381693"/>
    <lineage>
        <taxon>Eukaryota</taxon>
        <taxon>Sar</taxon>
        <taxon>Alveolata</taxon>
        <taxon>Dinophyceae</taxon>
        <taxon>Suessiales</taxon>
        <taxon>Symbiodiniaceae</taxon>
        <taxon>Durusdinium</taxon>
    </lineage>
</organism>
<protein>
    <submittedName>
        <fullName evidence="2">Uncharacterized protein</fullName>
    </submittedName>
</protein>
<evidence type="ECO:0000313" key="2">
    <source>
        <dbReference type="EMBL" id="CAK9118663.1"/>
    </source>
</evidence>
<accession>A0ABP0T1S8</accession>
<comment type="caution">
    <text evidence="2">The sequence shown here is derived from an EMBL/GenBank/DDBJ whole genome shotgun (WGS) entry which is preliminary data.</text>
</comment>
<reference evidence="2 3" key="1">
    <citation type="submission" date="2024-02" db="EMBL/GenBank/DDBJ databases">
        <authorList>
            <person name="Chen Y."/>
            <person name="Shah S."/>
            <person name="Dougan E. K."/>
            <person name="Thang M."/>
            <person name="Chan C."/>
        </authorList>
    </citation>
    <scope>NUCLEOTIDE SEQUENCE [LARGE SCALE GENOMIC DNA]</scope>
</reference>
<feature type="transmembrane region" description="Helical" evidence="1">
    <location>
        <begin position="149"/>
        <end position="170"/>
    </location>
</feature>
<feature type="non-terminal residue" evidence="2">
    <location>
        <position position="211"/>
    </location>
</feature>
<gene>
    <name evidence="2" type="ORF">CCMP2556_LOCUS55686</name>
</gene>
<keyword evidence="1" id="KW-1133">Transmembrane helix</keyword>
<proteinExistence type="predicted"/>
<name>A0ABP0T1S8_9DINO</name>
<evidence type="ECO:0000256" key="1">
    <source>
        <dbReference type="SAM" id="Phobius"/>
    </source>
</evidence>
<feature type="transmembrane region" description="Helical" evidence="1">
    <location>
        <begin position="111"/>
        <end position="129"/>
    </location>
</feature>
<keyword evidence="3" id="KW-1185">Reference proteome</keyword>